<sequence length="104" mass="11928">MPICISVRRGGSRGLLVQKKIFIGRERNYLHTESCRPLNMLKTIGAFAYQVRIQVDMREIRRPHVKVWGRILVRYAGITLISERPPGTGTVMEIERFVSEGGLF</sequence>
<keyword evidence="2" id="KW-1185">Reference proteome</keyword>
<protein>
    <submittedName>
        <fullName evidence="1">Uncharacterized protein</fullName>
    </submittedName>
</protein>
<dbReference type="EMBL" id="JH725193">
    <property type="protein sequence ID" value="EJP61984.1"/>
    <property type="molecule type" value="Genomic_DNA"/>
</dbReference>
<name>J4KLC9_BEAB2</name>
<dbReference type="RefSeq" id="XP_008602351.1">
    <property type="nucleotide sequence ID" value="XM_008604129.1"/>
</dbReference>
<dbReference type="GeneID" id="19892044"/>
<dbReference type="HOGENOM" id="CLU_2249614_0_0_1"/>
<evidence type="ECO:0000313" key="2">
    <source>
        <dbReference type="Proteomes" id="UP000002762"/>
    </source>
</evidence>
<dbReference type="AlphaFoldDB" id="J4KLC9"/>
<dbReference type="Proteomes" id="UP000002762">
    <property type="component" value="Unassembled WGS sequence"/>
</dbReference>
<accession>J4KLC9</accession>
<dbReference type="InParanoid" id="J4KLC9"/>
<evidence type="ECO:0000313" key="1">
    <source>
        <dbReference type="EMBL" id="EJP61984.1"/>
    </source>
</evidence>
<proteinExistence type="predicted"/>
<reference evidence="1 2" key="1">
    <citation type="journal article" date="2012" name="Sci. Rep.">
        <title>Genomic perspectives on the evolution of fungal entomopathogenicity in Beauveria bassiana.</title>
        <authorList>
            <person name="Xiao G."/>
            <person name="Ying S.H."/>
            <person name="Zheng P."/>
            <person name="Wang Z.L."/>
            <person name="Zhang S."/>
            <person name="Xie X.Q."/>
            <person name="Shang Y."/>
            <person name="St Leger R.J."/>
            <person name="Zhao G.P."/>
            <person name="Wang C."/>
            <person name="Feng M.G."/>
        </authorList>
    </citation>
    <scope>NUCLEOTIDE SEQUENCE [LARGE SCALE GENOMIC DNA]</scope>
    <source>
        <strain evidence="1 2">ARSEF 2860</strain>
    </source>
</reference>
<organism evidence="1 2">
    <name type="scientific">Beauveria bassiana (strain ARSEF 2860)</name>
    <name type="common">White muscardine disease fungus</name>
    <name type="synonym">Tritirachium shiotae</name>
    <dbReference type="NCBI Taxonomy" id="655819"/>
    <lineage>
        <taxon>Eukaryota</taxon>
        <taxon>Fungi</taxon>
        <taxon>Dikarya</taxon>
        <taxon>Ascomycota</taxon>
        <taxon>Pezizomycotina</taxon>
        <taxon>Sordariomycetes</taxon>
        <taxon>Hypocreomycetidae</taxon>
        <taxon>Hypocreales</taxon>
        <taxon>Cordycipitaceae</taxon>
        <taxon>Beauveria</taxon>
    </lineage>
</organism>
<gene>
    <name evidence="1" type="ORF">BBA_09032</name>
</gene>